<keyword evidence="6" id="KW-1015">Disulfide bond</keyword>
<gene>
    <name evidence="11" type="primary">LOC109393630</name>
</gene>
<evidence type="ECO:0000256" key="6">
    <source>
        <dbReference type="ARBA" id="ARBA00023157"/>
    </source>
</evidence>
<dbReference type="GO" id="GO:0004252">
    <property type="term" value="F:serine-type endopeptidase activity"/>
    <property type="evidence" value="ECO:0007669"/>
    <property type="project" value="InterPro"/>
</dbReference>
<dbReference type="CDD" id="cd00190">
    <property type="entry name" value="Tryp_SPc"/>
    <property type="match status" value="1"/>
</dbReference>
<reference evidence="11" key="1">
    <citation type="submission" date="2025-08" db="UniProtKB">
        <authorList>
            <consortium name="RefSeq"/>
        </authorList>
    </citation>
    <scope>IDENTIFICATION</scope>
    <source>
        <tissue evidence="11">Muscle</tissue>
    </source>
</reference>
<feature type="chain" id="PRO_5034295308" evidence="8">
    <location>
        <begin position="19"/>
        <end position="269"/>
    </location>
</feature>
<dbReference type="Gene3D" id="2.40.10.10">
    <property type="entry name" value="Trypsin-like serine proteases"/>
    <property type="match status" value="2"/>
</dbReference>
<dbReference type="PROSITE" id="PS00135">
    <property type="entry name" value="TRYPSIN_SER"/>
    <property type="match status" value="1"/>
</dbReference>
<dbReference type="GO" id="GO:0006508">
    <property type="term" value="P:proteolysis"/>
    <property type="evidence" value="ECO:0007669"/>
    <property type="project" value="UniProtKB-KW"/>
</dbReference>
<dbReference type="PROSITE" id="PS50240">
    <property type="entry name" value="TRYPSIN_DOM"/>
    <property type="match status" value="1"/>
</dbReference>
<dbReference type="PRINTS" id="PR00722">
    <property type="entry name" value="CHYMOTRYPSIN"/>
</dbReference>
<feature type="region of interest" description="Disordered" evidence="7">
    <location>
        <begin position="249"/>
        <end position="269"/>
    </location>
</feature>
<evidence type="ECO:0000256" key="8">
    <source>
        <dbReference type="SAM" id="SignalP"/>
    </source>
</evidence>
<dbReference type="InterPro" id="IPR043504">
    <property type="entry name" value="Peptidase_S1_PA_chymotrypsin"/>
</dbReference>
<dbReference type="InterPro" id="IPR009003">
    <property type="entry name" value="Peptidase_S1_PA"/>
</dbReference>
<protein>
    <submittedName>
        <fullName evidence="11">Cathepsin G-like</fullName>
    </submittedName>
</protein>
<keyword evidence="1" id="KW-0645">Protease</keyword>
<keyword evidence="5" id="KW-0865">Zymogen</keyword>
<evidence type="ECO:0000313" key="10">
    <source>
        <dbReference type="Proteomes" id="UP000694851"/>
    </source>
</evidence>
<feature type="signal peptide" evidence="8">
    <location>
        <begin position="1"/>
        <end position="18"/>
    </location>
</feature>
<dbReference type="KEGG" id="hai:109393630"/>
<dbReference type="AlphaFoldDB" id="A0A8B7T387"/>
<dbReference type="InterPro" id="IPR001314">
    <property type="entry name" value="Peptidase_S1A"/>
</dbReference>
<dbReference type="InterPro" id="IPR033116">
    <property type="entry name" value="TRYPSIN_SER"/>
</dbReference>
<dbReference type="RefSeq" id="XP_019518588.1">
    <property type="nucleotide sequence ID" value="XM_019663043.1"/>
</dbReference>
<dbReference type="FunFam" id="2.40.10.10:FF:000014">
    <property type="entry name" value="Complement factor D"/>
    <property type="match status" value="1"/>
</dbReference>
<dbReference type="SUPFAM" id="SSF50494">
    <property type="entry name" value="Trypsin-like serine proteases"/>
    <property type="match status" value="1"/>
</dbReference>
<keyword evidence="10" id="KW-1185">Reference proteome</keyword>
<dbReference type="Pfam" id="PF00089">
    <property type="entry name" value="Trypsin"/>
    <property type="match status" value="1"/>
</dbReference>
<evidence type="ECO:0000256" key="4">
    <source>
        <dbReference type="ARBA" id="ARBA00022825"/>
    </source>
</evidence>
<organism evidence="10 11">
    <name type="scientific">Hipposideros armiger</name>
    <name type="common">Great Himalayan leaf-nosed bat</name>
    <dbReference type="NCBI Taxonomy" id="186990"/>
    <lineage>
        <taxon>Eukaryota</taxon>
        <taxon>Metazoa</taxon>
        <taxon>Chordata</taxon>
        <taxon>Craniata</taxon>
        <taxon>Vertebrata</taxon>
        <taxon>Euteleostomi</taxon>
        <taxon>Mammalia</taxon>
        <taxon>Eutheria</taxon>
        <taxon>Laurasiatheria</taxon>
        <taxon>Chiroptera</taxon>
        <taxon>Yinpterochiroptera</taxon>
        <taxon>Rhinolophoidea</taxon>
        <taxon>Hipposideridae</taxon>
        <taxon>Hipposideros</taxon>
    </lineage>
</organism>
<dbReference type="InterPro" id="IPR001254">
    <property type="entry name" value="Trypsin_dom"/>
</dbReference>
<keyword evidence="3" id="KW-0378">Hydrolase</keyword>
<name>A0A8B7T387_HIPAR</name>
<dbReference type="GO" id="GO:0005737">
    <property type="term" value="C:cytoplasm"/>
    <property type="evidence" value="ECO:0007669"/>
    <property type="project" value="TreeGrafter"/>
</dbReference>
<keyword evidence="2 8" id="KW-0732">Signal</keyword>
<evidence type="ECO:0000256" key="1">
    <source>
        <dbReference type="ARBA" id="ARBA00022670"/>
    </source>
</evidence>
<dbReference type="Proteomes" id="UP000694851">
    <property type="component" value="Unplaced"/>
</dbReference>
<dbReference type="OrthoDB" id="5565075at2759"/>
<feature type="domain" description="Peptidase S1" evidence="9">
    <location>
        <begin position="21"/>
        <end position="243"/>
    </location>
</feature>
<sequence length="269" mass="29993">MQLLLLLVAFLLPPRAGAGEIIGGNEARPHSHPYMAYLLTESPRGLSTCGGFLVREDFVMTAARCLGSRICVILGAHNITRQERTQQSISVLRAITHPGYNEQNYLNDIMLLQLQNGARLNRFVRPVALPQRQSRLRPGAVCTAAGWGRVTLNRRTDTLQDVQLTVQRNEECSSRFQGYNGQRQICVGDRRQRKTTFSGDSGGPLVCNNVAQGVVSYGNRAATPPEVFTRVSSFLPWIRRTMRRFKQREIKLDPPPVTNSSPGWRPAPA</sequence>
<evidence type="ECO:0000256" key="5">
    <source>
        <dbReference type="ARBA" id="ARBA00023145"/>
    </source>
</evidence>
<evidence type="ECO:0000256" key="2">
    <source>
        <dbReference type="ARBA" id="ARBA00022729"/>
    </source>
</evidence>
<dbReference type="SMART" id="SM00020">
    <property type="entry name" value="Tryp_SPc"/>
    <property type="match status" value="1"/>
</dbReference>
<proteinExistence type="predicted"/>
<keyword evidence="4" id="KW-0720">Serine protease</keyword>
<dbReference type="PANTHER" id="PTHR24271">
    <property type="entry name" value="KALLIKREIN-RELATED"/>
    <property type="match status" value="1"/>
</dbReference>
<dbReference type="GeneID" id="109393630"/>
<evidence type="ECO:0000256" key="7">
    <source>
        <dbReference type="SAM" id="MobiDB-lite"/>
    </source>
</evidence>
<dbReference type="PANTHER" id="PTHR24271:SF13">
    <property type="entry name" value="CATHEPSIN G"/>
    <property type="match status" value="1"/>
</dbReference>
<evidence type="ECO:0000256" key="3">
    <source>
        <dbReference type="ARBA" id="ARBA00022801"/>
    </source>
</evidence>
<evidence type="ECO:0000313" key="11">
    <source>
        <dbReference type="RefSeq" id="XP_019518588.1"/>
    </source>
</evidence>
<evidence type="ECO:0000259" key="9">
    <source>
        <dbReference type="PROSITE" id="PS50240"/>
    </source>
</evidence>
<accession>A0A8B7T387</accession>